<sequence length="51" mass="5670">VNAVSQVLPGILCTSERLALPFFLHLESGHRIPHNSKNCLLPEACFLLIEQ</sequence>
<accession>A0A382U3C5</accession>
<organism evidence="1">
    <name type="scientific">marine metagenome</name>
    <dbReference type="NCBI Taxonomy" id="408172"/>
    <lineage>
        <taxon>unclassified sequences</taxon>
        <taxon>metagenomes</taxon>
        <taxon>ecological metagenomes</taxon>
    </lineage>
</organism>
<protein>
    <submittedName>
        <fullName evidence="1">Uncharacterized protein</fullName>
    </submittedName>
</protein>
<feature type="non-terminal residue" evidence="1">
    <location>
        <position position="51"/>
    </location>
</feature>
<dbReference type="EMBL" id="UINC01141210">
    <property type="protein sequence ID" value="SVD28810.1"/>
    <property type="molecule type" value="Genomic_DNA"/>
</dbReference>
<evidence type="ECO:0000313" key="1">
    <source>
        <dbReference type="EMBL" id="SVD28810.1"/>
    </source>
</evidence>
<gene>
    <name evidence="1" type="ORF">METZ01_LOCUS381664</name>
</gene>
<reference evidence="1" key="1">
    <citation type="submission" date="2018-05" db="EMBL/GenBank/DDBJ databases">
        <authorList>
            <person name="Lanie J.A."/>
            <person name="Ng W.-L."/>
            <person name="Kazmierczak K.M."/>
            <person name="Andrzejewski T.M."/>
            <person name="Davidsen T.M."/>
            <person name="Wayne K.J."/>
            <person name="Tettelin H."/>
            <person name="Glass J.I."/>
            <person name="Rusch D."/>
            <person name="Podicherti R."/>
            <person name="Tsui H.-C.T."/>
            <person name="Winkler M.E."/>
        </authorList>
    </citation>
    <scope>NUCLEOTIDE SEQUENCE</scope>
</reference>
<feature type="non-terminal residue" evidence="1">
    <location>
        <position position="1"/>
    </location>
</feature>
<proteinExistence type="predicted"/>
<name>A0A382U3C5_9ZZZZ</name>
<dbReference type="AlphaFoldDB" id="A0A382U3C5"/>